<dbReference type="SUPFAM" id="SSF69118">
    <property type="entry name" value="AhpD-like"/>
    <property type="match status" value="2"/>
</dbReference>
<dbReference type="Pfam" id="PF02627">
    <property type="entry name" value="CMD"/>
    <property type="match status" value="2"/>
</dbReference>
<dbReference type="InterPro" id="IPR052512">
    <property type="entry name" value="4CMD/NDH-1_regulator"/>
</dbReference>
<dbReference type="PANTHER" id="PTHR33570:SF9">
    <property type="entry name" value="BLL4600 PROTEIN"/>
    <property type="match status" value="1"/>
</dbReference>
<evidence type="ECO:0000313" key="4">
    <source>
        <dbReference type="EMBL" id="MEI1250405.1"/>
    </source>
</evidence>
<dbReference type="PANTHER" id="PTHR33570">
    <property type="entry name" value="4-CARBOXYMUCONOLACTONE DECARBOXYLASE FAMILY PROTEIN"/>
    <property type="match status" value="1"/>
</dbReference>
<keyword evidence="2" id="KW-0732">Signal</keyword>
<feature type="domain" description="Carboxymuconolactone decarboxylase-like" evidence="3">
    <location>
        <begin position="178"/>
        <end position="261"/>
    </location>
</feature>
<proteinExistence type="predicted"/>
<dbReference type="InterPro" id="IPR003779">
    <property type="entry name" value="CMD-like"/>
</dbReference>
<accession>A0ABU8CQR8</accession>
<name>A0ABU8CQR8_9HYPH</name>
<reference evidence="4 5" key="1">
    <citation type="submission" date="2024-01" db="EMBL/GenBank/DDBJ databases">
        <title>Draft genome sequences of three bacterial strains isolated from Acacia saligna represent a potential new species within the genus Rhizobium.</title>
        <authorList>
            <person name="Tambong J.T."/>
            <person name="Mnasri B."/>
        </authorList>
    </citation>
    <scope>NUCLEOTIDE SEQUENCE [LARGE SCALE GENOMIC DNA]</scope>
    <source>
        <strain evidence="4 5">1AS12I</strain>
    </source>
</reference>
<dbReference type="InterPro" id="IPR029032">
    <property type="entry name" value="AhpD-like"/>
</dbReference>
<dbReference type="Gene3D" id="1.20.1290.10">
    <property type="entry name" value="AhpD-like"/>
    <property type="match status" value="2"/>
</dbReference>
<evidence type="ECO:0000256" key="2">
    <source>
        <dbReference type="SAM" id="SignalP"/>
    </source>
</evidence>
<sequence>MKLAALLITALIPAGAAQAQSQPEQLASQQAAPAAQQPARASASGALQQKLAPGLAKYTNEVLFGEVWPGPGLSPRDRSLAVISVLIATNKPGQLRGHLTRALNNGVTPVEASGVLIHLALYAGWPSAVTALEVFDEVYTERNVDFAALQVALPPLAPAATDAAGADAVTAQFGIVAPKFADLTNRVVFGDLWLRSDLSVRDRSLVTIAALAGMGDADLLEPYLRRGVEAGLTRDQIAEALTQLGFYAGWGKATKALEVVTRILGAEAPG</sequence>
<protein>
    <submittedName>
        <fullName evidence="4">Carboxymuconolactone decarboxylase family protein</fullName>
    </submittedName>
</protein>
<feature type="domain" description="Carboxymuconolactone decarboxylase-like" evidence="3">
    <location>
        <begin position="53"/>
        <end position="137"/>
    </location>
</feature>
<gene>
    <name evidence="4" type="ORF">V8Q02_20720</name>
</gene>
<dbReference type="EMBL" id="JBAMYC010000011">
    <property type="protein sequence ID" value="MEI1250405.1"/>
    <property type="molecule type" value="Genomic_DNA"/>
</dbReference>
<dbReference type="Proteomes" id="UP001531129">
    <property type="component" value="Unassembled WGS sequence"/>
</dbReference>
<feature type="signal peptide" evidence="2">
    <location>
        <begin position="1"/>
        <end position="19"/>
    </location>
</feature>
<keyword evidence="5" id="KW-1185">Reference proteome</keyword>
<evidence type="ECO:0000313" key="5">
    <source>
        <dbReference type="Proteomes" id="UP001531129"/>
    </source>
</evidence>
<feature type="chain" id="PRO_5046867056" evidence="2">
    <location>
        <begin position="20"/>
        <end position="270"/>
    </location>
</feature>
<organism evidence="4 5">
    <name type="scientific">Rhizobium aouanii</name>
    <dbReference type="NCBI Taxonomy" id="3118145"/>
    <lineage>
        <taxon>Bacteria</taxon>
        <taxon>Pseudomonadati</taxon>
        <taxon>Pseudomonadota</taxon>
        <taxon>Alphaproteobacteria</taxon>
        <taxon>Hyphomicrobiales</taxon>
        <taxon>Rhizobiaceae</taxon>
        <taxon>Rhizobium/Agrobacterium group</taxon>
        <taxon>Rhizobium</taxon>
    </lineage>
</organism>
<evidence type="ECO:0000256" key="1">
    <source>
        <dbReference type="SAM" id="MobiDB-lite"/>
    </source>
</evidence>
<evidence type="ECO:0000259" key="3">
    <source>
        <dbReference type="Pfam" id="PF02627"/>
    </source>
</evidence>
<dbReference type="RefSeq" id="WP_335914042.1">
    <property type="nucleotide sequence ID" value="NZ_JBAMYB010000011.1"/>
</dbReference>
<feature type="region of interest" description="Disordered" evidence="1">
    <location>
        <begin position="23"/>
        <end position="43"/>
    </location>
</feature>
<comment type="caution">
    <text evidence="4">The sequence shown here is derived from an EMBL/GenBank/DDBJ whole genome shotgun (WGS) entry which is preliminary data.</text>
</comment>